<gene>
    <name evidence="6" type="ORF">COX41_06565</name>
</gene>
<sequence>MNNIVIIGASVSGHNVAWRLREKNKACKITLISEENYPAYDHLKLPDLISGTISEKDIFLCNEEDYSKQNINLIKNKKAGGLNIQKELVYFKDKGSINYDILVIASGRGPVIPDLPGAKKEGVYRLYTLDDAKDFLKRYIAHPVCIVGSNSFALKLAEAVSEKYGVEIKLLSRVAFDPSQIPQNTEVIHDSVQEIIGEGETQAVKLASGKALGVCAVLFMDNYKSNIDFLKNTDIQVKDDFVLVNGWMRTNNVDIFACGSVVRKDSVVISMMLVDHIINKLGEENVRDINAVR</sequence>
<accession>A0A2G9YHN1</accession>
<proteinExistence type="inferred from homology"/>
<keyword evidence="4" id="KW-0274">FAD</keyword>
<evidence type="ECO:0000256" key="4">
    <source>
        <dbReference type="ARBA" id="ARBA00022827"/>
    </source>
</evidence>
<evidence type="ECO:0000313" key="6">
    <source>
        <dbReference type="EMBL" id="PIP18748.1"/>
    </source>
</evidence>
<evidence type="ECO:0000313" key="7">
    <source>
        <dbReference type="Proteomes" id="UP000231292"/>
    </source>
</evidence>
<feature type="domain" description="FAD/NAD(P)-binding" evidence="5">
    <location>
        <begin position="3"/>
        <end position="262"/>
    </location>
</feature>
<evidence type="ECO:0000256" key="3">
    <source>
        <dbReference type="ARBA" id="ARBA00022630"/>
    </source>
</evidence>
<keyword evidence="3" id="KW-0285">Flavoprotein</keyword>
<comment type="cofactor">
    <cofactor evidence="1">
        <name>FAD</name>
        <dbReference type="ChEBI" id="CHEBI:57692"/>
    </cofactor>
</comment>
<dbReference type="GO" id="GO:0016491">
    <property type="term" value="F:oxidoreductase activity"/>
    <property type="evidence" value="ECO:0007669"/>
    <property type="project" value="InterPro"/>
</dbReference>
<dbReference type="InterPro" id="IPR050260">
    <property type="entry name" value="FAD-bd_OxRdtase"/>
</dbReference>
<organism evidence="6 7">
    <name type="scientific">Candidatus Sherwoodlollariibacterium unditelluris</name>
    <dbReference type="NCBI Taxonomy" id="1974757"/>
    <lineage>
        <taxon>Bacteria</taxon>
        <taxon>Pseudomonadati</taxon>
        <taxon>Candidatus Omnitrophota</taxon>
        <taxon>Candidatus Sherwoodlollariibacterium</taxon>
    </lineage>
</organism>
<comment type="similarity">
    <text evidence="2">Belongs to the FAD-dependent oxidoreductase family.</text>
</comment>
<evidence type="ECO:0000256" key="1">
    <source>
        <dbReference type="ARBA" id="ARBA00001974"/>
    </source>
</evidence>
<dbReference type="AlphaFoldDB" id="A0A2G9YHN1"/>
<comment type="caution">
    <text evidence="6">The sequence shown here is derived from an EMBL/GenBank/DDBJ whole genome shotgun (WGS) entry which is preliminary data.</text>
</comment>
<protein>
    <recommendedName>
        <fullName evidence="5">FAD/NAD(P)-binding domain-containing protein</fullName>
    </recommendedName>
</protein>
<dbReference type="EMBL" id="PCRK01000168">
    <property type="protein sequence ID" value="PIP18748.1"/>
    <property type="molecule type" value="Genomic_DNA"/>
</dbReference>
<evidence type="ECO:0000256" key="2">
    <source>
        <dbReference type="ARBA" id="ARBA00006442"/>
    </source>
</evidence>
<dbReference type="Proteomes" id="UP000231292">
    <property type="component" value="Unassembled WGS sequence"/>
</dbReference>
<dbReference type="Gene3D" id="3.50.50.60">
    <property type="entry name" value="FAD/NAD(P)-binding domain"/>
    <property type="match status" value="2"/>
</dbReference>
<dbReference type="Pfam" id="PF07992">
    <property type="entry name" value="Pyr_redox_2"/>
    <property type="match status" value="1"/>
</dbReference>
<name>A0A2G9YHN1_9BACT</name>
<dbReference type="PRINTS" id="PR00368">
    <property type="entry name" value="FADPNR"/>
</dbReference>
<dbReference type="PANTHER" id="PTHR43429:SF3">
    <property type="entry name" value="NITRITE REDUCTASE [NAD(P)H]"/>
    <property type="match status" value="1"/>
</dbReference>
<dbReference type="InterPro" id="IPR023753">
    <property type="entry name" value="FAD/NAD-binding_dom"/>
</dbReference>
<dbReference type="SUPFAM" id="SSF51905">
    <property type="entry name" value="FAD/NAD(P)-binding domain"/>
    <property type="match status" value="2"/>
</dbReference>
<dbReference type="InterPro" id="IPR036188">
    <property type="entry name" value="FAD/NAD-bd_sf"/>
</dbReference>
<reference evidence="6 7" key="1">
    <citation type="submission" date="2017-09" db="EMBL/GenBank/DDBJ databases">
        <title>Depth-based differentiation of microbial function through sediment-hosted aquifers and enrichment of novel symbionts in the deep terrestrial subsurface.</title>
        <authorList>
            <person name="Probst A.J."/>
            <person name="Ladd B."/>
            <person name="Jarett J.K."/>
            <person name="Geller-Mcgrath D.E."/>
            <person name="Sieber C.M."/>
            <person name="Emerson J.B."/>
            <person name="Anantharaman K."/>
            <person name="Thomas B.C."/>
            <person name="Malmstrom R."/>
            <person name="Stieglmeier M."/>
            <person name="Klingl A."/>
            <person name="Woyke T."/>
            <person name="Ryan C.M."/>
            <person name="Banfield J.F."/>
        </authorList>
    </citation>
    <scope>NUCLEOTIDE SEQUENCE [LARGE SCALE GENOMIC DNA]</scope>
    <source>
        <strain evidence="6">CG23_combo_of_CG06-09_8_20_14_all_41_10</strain>
    </source>
</reference>
<dbReference type="PANTHER" id="PTHR43429">
    <property type="entry name" value="PYRIDINE NUCLEOTIDE-DISULFIDE OXIDOREDUCTASE DOMAIN-CONTAINING"/>
    <property type="match status" value="1"/>
</dbReference>
<evidence type="ECO:0000259" key="5">
    <source>
        <dbReference type="Pfam" id="PF07992"/>
    </source>
</evidence>